<feature type="repeat" description="ANK" evidence="3">
    <location>
        <begin position="221"/>
        <end position="253"/>
    </location>
</feature>
<comment type="caution">
    <text evidence="5">The sequence shown here is derived from an EMBL/GenBank/DDBJ whole genome shotgun (WGS) entry which is preliminary data.</text>
</comment>
<dbReference type="EMBL" id="BLKM01000258">
    <property type="protein sequence ID" value="GFG30842.1"/>
    <property type="molecule type" value="Genomic_DNA"/>
</dbReference>
<gene>
    <name evidence="5" type="ORF">Cfor_10258</name>
</gene>
<feature type="repeat" description="ANK" evidence="3">
    <location>
        <begin position="48"/>
        <end position="80"/>
    </location>
</feature>
<accession>A0A6L2PI52</accession>
<dbReference type="AlphaFoldDB" id="A0A6L2PI52"/>
<feature type="region of interest" description="Disordered" evidence="4">
    <location>
        <begin position="396"/>
        <end position="456"/>
    </location>
</feature>
<feature type="compositionally biased region" description="Basic and acidic residues" evidence="4">
    <location>
        <begin position="287"/>
        <end position="296"/>
    </location>
</feature>
<evidence type="ECO:0000313" key="5">
    <source>
        <dbReference type="EMBL" id="GFG30842.1"/>
    </source>
</evidence>
<dbReference type="Proteomes" id="UP000502823">
    <property type="component" value="Unassembled WGS sequence"/>
</dbReference>
<dbReference type="OrthoDB" id="5314041at2759"/>
<reference evidence="6" key="1">
    <citation type="submission" date="2020-01" db="EMBL/GenBank/DDBJ databases">
        <title>Draft genome sequence of the Termite Coptotermes fromosanus.</title>
        <authorList>
            <person name="Itakura S."/>
            <person name="Yosikawa Y."/>
            <person name="Umezawa K."/>
        </authorList>
    </citation>
    <scope>NUCLEOTIDE SEQUENCE [LARGE SCALE GENOMIC DNA]</scope>
</reference>
<feature type="repeat" description="ANK" evidence="3">
    <location>
        <begin position="81"/>
        <end position="113"/>
    </location>
</feature>
<dbReference type="SMART" id="SM00248">
    <property type="entry name" value="ANK"/>
    <property type="match status" value="7"/>
</dbReference>
<evidence type="ECO:0000256" key="1">
    <source>
        <dbReference type="ARBA" id="ARBA00022737"/>
    </source>
</evidence>
<proteinExistence type="predicted"/>
<feature type="compositionally biased region" description="Low complexity" evidence="4">
    <location>
        <begin position="447"/>
        <end position="456"/>
    </location>
</feature>
<protein>
    <submittedName>
        <fullName evidence="5">Uncharacterized protein</fullName>
    </submittedName>
</protein>
<name>A0A6L2PI52_COPFO</name>
<feature type="region of interest" description="Disordered" evidence="4">
    <location>
        <begin position="280"/>
        <end position="344"/>
    </location>
</feature>
<evidence type="ECO:0000313" key="6">
    <source>
        <dbReference type="Proteomes" id="UP000502823"/>
    </source>
</evidence>
<dbReference type="GO" id="GO:0005829">
    <property type="term" value="C:cytosol"/>
    <property type="evidence" value="ECO:0007669"/>
    <property type="project" value="TreeGrafter"/>
</dbReference>
<dbReference type="InterPro" id="IPR036770">
    <property type="entry name" value="Ankyrin_rpt-contain_sf"/>
</dbReference>
<keyword evidence="6" id="KW-1185">Reference proteome</keyword>
<dbReference type="InterPro" id="IPR002110">
    <property type="entry name" value="Ankyrin_rpt"/>
</dbReference>
<dbReference type="InParanoid" id="A0A6L2PI52"/>
<dbReference type="InterPro" id="IPR033635">
    <property type="entry name" value="ANKS1/Caskin"/>
</dbReference>
<feature type="repeat" description="ANK" evidence="3">
    <location>
        <begin position="189"/>
        <end position="221"/>
    </location>
</feature>
<evidence type="ECO:0000256" key="2">
    <source>
        <dbReference type="ARBA" id="ARBA00023043"/>
    </source>
</evidence>
<dbReference type="PANTHER" id="PTHR24174">
    <property type="entry name" value="ANKYRIN REPEAT AND STERILE ALPHA MOTIF DOMAIN-CONTAINING PROTEIN 1"/>
    <property type="match status" value="1"/>
</dbReference>
<keyword evidence="1" id="KW-0677">Repeat</keyword>
<feature type="repeat" description="ANK" evidence="3">
    <location>
        <begin position="117"/>
        <end position="149"/>
    </location>
</feature>
<dbReference type="Pfam" id="PF12796">
    <property type="entry name" value="Ank_2"/>
    <property type="match status" value="3"/>
</dbReference>
<dbReference type="SUPFAM" id="SSF48403">
    <property type="entry name" value="Ankyrin repeat"/>
    <property type="match status" value="1"/>
</dbReference>
<dbReference type="PRINTS" id="PR01415">
    <property type="entry name" value="ANKYRIN"/>
</dbReference>
<keyword evidence="2 3" id="KW-0040">ANK repeat</keyword>
<evidence type="ECO:0000256" key="4">
    <source>
        <dbReference type="SAM" id="MobiDB-lite"/>
    </source>
</evidence>
<dbReference type="PROSITE" id="PS50088">
    <property type="entry name" value="ANK_REPEAT"/>
    <property type="match status" value="5"/>
</dbReference>
<dbReference type="Gene3D" id="1.25.40.20">
    <property type="entry name" value="Ankyrin repeat-containing domain"/>
    <property type="match status" value="3"/>
</dbReference>
<sequence length="456" mass="48668">MGKDQELLEAARSGNIPVVEKILSQRAKRSGPLASLRRGPGANVQDNSGYSALHHAALNGHKEVVQLLLAHEASTNILDVKGSSPLHLAAWTGNVDIVRLLLCHGPSVPNVNLTTKDNETALHCAAQYGHTAVVSQLLEHSCDPTIRNSREETALDLAAQYGRLETVELLVRTHPELIQPYSRGHLNLFRHTPLHLASRNGHKAVVAVLLAAGLDVNVRTAGGTALHEAALCGKVEVVRTLLDGGVDLGIRDSQHNTVMDLLGQFPAHVTHDITAIIKKHRSSGMRDNTDSEDRDGLGNPLPPIPVPDSTLGSPYENVRATRGGSRIPHSGGGGMDSSSPSTSPTHWEFYHSMKAYQGCVGDPTSVMSDSGVYQTPPAPKSLDSSFLSDDLSLFHHHQQQQRDPDQMSVSSTTSSTGGPSPRDRRCEAGSAGIYMPMAPGHGHSRSHSPGSSSKVS</sequence>
<evidence type="ECO:0000256" key="3">
    <source>
        <dbReference type="PROSITE-ProRule" id="PRU00023"/>
    </source>
</evidence>
<organism evidence="5 6">
    <name type="scientific">Coptotermes formosanus</name>
    <name type="common">Formosan subterranean termite</name>
    <dbReference type="NCBI Taxonomy" id="36987"/>
    <lineage>
        <taxon>Eukaryota</taxon>
        <taxon>Metazoa</taxon>
        <taxon>Ecdysozoa</taxon>
        <taxon>Arthropoda</taxon>
        <taxon>Hexapoda</taxon>
        <taxon>Insecta</taxon>
        <taxon>Pterygota</taxon>
        <taxon>Neoptera</taxon>
        <taxon>Polyneoptera</taxon>
        <taxon>Dictyoptera</taxon>
        <taxon>Blattodea</taxon>
        <taxon>Blattoidea</taxon>
        <taxon>Termitoidae</taxon>
        <taxon>Rhinotermitidae</taxon>
        <taxon>Coptotermes</taxon>
    </lineage>
</organism>
<dbReference type="PROSITE" id="PS50297">
    <property type="entry name" value="ANK_REP_REGION"/>
    <property type="match status" value="5"/>
</dbReference>
<feature type="region of interest" description="Disordered" evidence="4">
    <location>
        <begin position="367"/>
        <end position="386"/>
    </location>
</feature>
<feature type="compositionally biased region" description="Low complexity" evidence="4">
    <location>
        <begin position="410"/>
        <end position="420"/>
    </location>
</feature>
<feature type="non-terminal residue" evidence="5">
    <location>
        <position position="456"/>
    </location>
</feature>
<dbReference type="PANTHER" id="PTHR24174:SF1">
    <property type="entry name" value="IP14385P"/>
    <property type="match status" value="1"/>
</dbReference>